<accession>A0A8S9ZFJ8</accession>
<dbReference type="EMBL" id="JABEBT010000113">
    <property type="protein sequence ID" value="KAF7632066.1"/>
    <property type="molecule type" value="Genomic_DNA"/>
</dbReference>
<dbReference type="AlphaFoldDB" id="A0A8S9ZFJ8"/>
<proteinExistence type="predicted"/>
<protein>
    <submittedName>
        <fullName evidence="1">Uncharacterized protein</fullName>
    </submittedName>
</protein>
<dbReference type="Proteomes" id="UP000605970">
    <property type="component" value="Unassembled WGS sequence"/>
</dbReference>
<name>A0A8S9ZFJ8_9BILA</name>
<sequence>MCEPLGQLFYNTEIEQEFPIGLDQSRGQLNDLYYKDIPVFGGMPEPRYRDGVHKLSWTKQEKQNKGRSHVKEHEIKAIEVSKNLDPIEEISEEEINYGKASLKSNRKKSKKKSL</sequence>
<comment type="caution">
    <text evidence="1">The sequence shown here is derived from an EMBL/GenBank/DDBJ whole genome shotgun (WGS) entry which is preliminary data.</text>
</comment>
<gene>
    <name evidence="1" type="ORF">Mgra_00008513</name>
</gene>
<evidence type="ECO:0000313" key="2">
    <source>
        <dbReference type="Proteomes" id="UP000605970"/>
    </source>
</evidence>
<reference evidence="1" key="1">
    <citation type="journal article" date="2020" name="Ecol. Evol.">
        <title>Genome structure and content of the rice root-knot nematode (Meloidogyne graminicola).</title>
        <authorList>
            <person name="Phan N.T."/>
            <person name="Danchin E.G.J."/>
            <person name="Klopp C."/>
            <person name="Perfus-Barbeoch L."/>
            <person name="Kozlowski D.K."/>
            <person name="Koutsovoulos G.D."/>
            <person name="Lopez-Roques C."/>
            <person name="Bouchez O."/>
            <person name="Zahm M."/>
            <person name="Besnard G."/>
            <person name="Bellafiore S."/>
        </authorList>
    </citation>
    <scope>NUCLEOTIDE SEQUENCE</scope>
    <source>
        <strain evidence="1">VN-18</strain>
    </source>
</reference>
<feature type="non-terminal residue" evidence="1">
    <location>
        <position position="1"/>
    </location>
</feature>
<evidence type="ECO:0000313" key="1">
    <source>
        <dbReference type="EMBL" id="KAF7632066.1"/>
    </source>
</evidence>
<organism evidence="1 2">
    <name type="scientific">Meloidogyne graminicola</name>
    <dbReference type="NCBI Taxonomy" id="189291"/>
    <lineage>
        <taxon>Eukaryota</taxon>
        <taxon>Metazoa</taxon>
        <taxon>Ecdysozoa</taxon>
        <taxon>Nematoda</taxon>
        <taxon>Chromadorea</taxon>
        <taxon>Rhabditida</taxon>
        <taxon>Tylenchina</taxon>
        <taxon>Tylenchomorpha</taxon>
        <taxon>Tylenchoidea</taxon>
        <taxon>Meloidogynidae</taxon>
        <taxon>Meloidogyninae</taxon>
        <taxon>Meloidogyne</taxon>
    </lineage>
</organism>
<keyword evidence="2" id="KW-1185">Reference proteome</keyword>